<comment type="caution">
    <text evidence="1">The sequence shown here is derived from an EMBL/GenBank/DDBJ whole genome shotgun (WGS) entry which is preliminary data.</text>
</comment>
<dbReference type="EMBL" id="CM023485">
    <property type="protein sequence ID" value="KAH6931289.1"/>
    <property type="molecule type" value="Genomic_DNA"/>
</dbReference>
<evidence type="ECO:0000313" key="1">
    <source>
        <dbReference type="EMBL" id="KAH6931289.1"/>
    </source>
</evidence>
<organism evidence="1 2">
    <name type="scientific">Hyalomma asiaticum</name>
    <name type="common">Tick</name>
    <dbReference type="NCBI Taxonomy" id="266040"/>
    <lineage>
        <taxon>Eukaryota</taxon>
        <taxon>Metazoa</taxon>
        <taxon>Ecdysozoa</taxon>
        <taxon>Arthropoda</taxon>
        <taxon>Chelicerata</taxon>
        <taxon>Arachnida</taxon>
        <taxon>Acari</taxon>
        <taxon>Parasitiformes</taxon>
        <taxon>Ixodida</taxon>
        <taxon>Ixodoidea</taxon>
        <taxon>Ixodidae</taxon>
        <taxon>Hyalomminae</taxon>
        <taxon>Hyalomma</taxon>
    </lineage>
</organism>
<reference evidence="1" key="1">
    <citation type="submission" date="2020-05" db="EMBL/GenBank/DDBJ databases">
        <title>Large-scale comparative analyses of tick genomes elucidate their genetic diversity and vector capacities.</title>
        <authorList>
            <person name="Jia N."/>
            <person name="Wang J."/>
            <person name="Shi W."/>
            <person name="Du L."/>
            <person name="Sun Y."/>
            <person name="Zhan W."/>
            <person name="Jiang J."/>
            <person name="Wang Q."/>
            <person name="Zhang B."/>
            <person name="Ji P."/>
            <person name="Sakyi L.B."/>
            <person name="Cui X."/>
            <person name="Yuan T."/>
            <person name="Jiang B."/>
            <person name="Yang W."/>
            <person name="Lam T.T.-Y."/>
            <person name="Chang Q."/>
            <person name="Ding S."/>
            <person name="Wang X."/>
            <person name="Zhu J."/>
            <person name="Ruan X."/>
            <person name="Zhao L."/>
            <person name="Wei J."/>
            <person name="Que T."/>
            <person name="Du C."/>
            <person name="Cheng J."/>
            <person name="Dai P."/>
            <person name="Han X."/>
            <person name="Huang E."/>
            <person name="Gao Y."/>
            <person name="Liu J."/>
            <person name="Shao H."/>
            <person name="Ye R."/>
            <person name="Li L."/>
            <person name="Wei W."/>
            <person name="Wang X."/>
            <person name="Wang C."/>
            <person name="Yang T."/>
            <person name="Huo Q."/>
            <person name="Li W."/>
            <person name="Guo W."/>
            <person name="Chen H."/>
            <person name="Zhou L."/>
            <person name="Ni X."/>
            <person name="Tian J."/>
            <person name="Zhou Y."/>
            <person name="Sheng Y."/>
            <person name="Liu T."/>
            <person name="Pan Y."/>
            <person name="Xia L."/>
            <person name="Li J."/>
            <person name="Zhao F."/>
            <person name="Cao W."/>
        </authorList>
    </citation>
    <scope>NUCLEOTIDE SEQUENCE</scope>
    <source>
        <strain evidence="1">Hyas-2018</strain>
    </source>
</reference>
<proteinExistence type="predicted"/>
<accession>A0ACB7SBI6</accession>
<gene>
    <name evidence="1" type="ORF">HPB50_023488</name>
</gene>
<protein>
    <submittedName>
        <fullName evidence="1">Uncharacterized protein</fullName>
    </submittedName>
</protein>
<evidence type="ECO:0000313" key="2">
    <source>
        <dbReference type="Proteomes" id="UP000821845"/>
    </source>
</evidence>
<keyword evidence="2" id="KW-1185">Reference proteome</keyword>
<dbReference type="Proteomes" id="UP000821845">
    <property type="component" value="Chromosome 5"/>
</dbReference>
<sequence>MVTLHIGSVGNANFRRTIDPYWTNFAGAAPLSLTTATFAPTMCSVGAASGAALEASPKLAGLRNDENDQHYEEFQAMDTSAADISADSARKRRHGQLDLTAANKKAAEQPTESRLDASGDCSTTIGEGLSTAAGIGQCVTAVNSDGDPPNSCAGWTVVVSRREKKRQEAGSPSQRDTQTAGKPSKSLSASNAKLKEERRREQKAQYVAKVNANMAKSARMPTFAKKDEHRVVVRPRGGLVVSATKMSALRAAIIAAANIKIEDAEDDTFAPNVAQNIIVLSTPNEARSFRYGSIRNITVEERTYETFAYKSTPDNTSRGVISGVGREEPEEQITRSLVNKHNPTIMAAHRLGNSESVYGGVVTKCTLYRQHREVCTTCGQIGHRRDVCPTPNARVCFACGRNNPGEDHAEYCKPRCKFCDGSHVTGAGSCKNKFKTPLQIKQRQWEKQHYETLAKMAPTKMAPAPAKAAEKATLSRRFDFPELGASGTRQNGVASRDRSRAKPEDVTRVDVTSGGPKEARPPLPTPQVHAHPSLTNKSDITRAAMTQKSRAPSGAAAASKEPGKTPSSGGCSEQCKKETRELKATVKKMEKAMEELHTAMAAMQLTIKQQRGVIDQQRDAIRRLQERGTGIEANNNKMATDADEEDSGIPTNIMGSTAINTTTPKIFQLTAKTRTPTRASIVAAARGLEEQHEEELESASESDEEEEDSASVISAAATNNGDRTKPLGYVGLSKKIDRISRITKKWGKELEGLEQRILTKCTQVMQQQQAQTIQLQIEQALERALSPEKLQPLLDSNNKIKIWHWNANGFRCRKAVLQQHLRSLEPMARPDVIAIQETHAEDTPTLPGYRAHACPPSTRTCGKGAAQGVCTFIRKGIAHVKHQQFLGNRDTAIELCVTELAISGKGRGARDGKKRKTTTTVFLANTYSNPRHGKQKFKTLFHKVKDATIQAQRDLAKRGNAAAIVCGDFNAQHRELGYTTTTSKGRDLLENATEAEFTLLTNPAHPSRIGTSAARDTNPDLAFAMLPDGGTARWKNTGINLGSDRFIIEIELPLAHLNGNPNRSKSTTHKLVDWSKFRNTELGNIDNIDDWSAKLLAATERATEEIEAPKDIETMDPRLAHLLETRRSLQNQADGQLHRGGTWKLMDETKSCEYQRTRMAQILHTTARQLGEEEMYKRLNEHYLPITNQSPASSSTELTPVHARTSRRLQGLQPQHAKMGVAARLIKRVSSRYRGMNERGLLRLLQAFVVSHAAYAGAFHRWTCAERAKIDAAIRKAYTGALGLLPGTKTTALLSLGAHNTLSEISEAQRASQLSRLSSTAAGRRLLDRVGLLPPGERVGTGPDGELEEQVPLSDETARKIIVYPLPKNTDPERDEGRRAARARLVRSIEATRAARGAAAGPTIALKWFPAHMGRQLAPDIKNRNEEADAAARGLITCRTAAVRPSETSGEDRKEDFEPLTDYGGILAAYREVRRAFPPPHRELPRAEAVKFRQLQTECVLTPALARHVCPDMFVDAKCSVCERELATLHHIMHPSTCRLVGAHHPRGLGSEIIGL</sequence>
<name>A0ACB7SBI6_HYAAI</name>